<dbReference type="PANTHER" id="PTHR23105">
    <property type="entry name" value="RIBOSOMAL PROTEIN L7AE FAMILY MEMBER"/>
    <property type="match status" value="1"/>
</dbReference>
<evidence type="ECO:0000256" key="3">
    <source>
        <dbReference type="ARBA" id="ARBA00023274"/>
    </source>
</evidence>
<dbReference type="InterPro" id="IPR001921">
    <property type="entry name" value="Ribosomal_eL8_euk"/>
</dbReference>
<dbReference type="InterPro" id="IPR004037">
    <property type="entry name" value="Ribosomal_eL8-like_CS"/>
</dbReference>
<accession>A0ABV2ALM2</accession>
<sequence length="252" mass="29342">MVLVKIDDAYKNRYRDVKLDHLFKARPKKFNHARQAPKKDFSRVVKWPKYIVIQRKKAILKKRLKIPPPVNQFSFTLNSNLTKSLYSLLKKYRPESTHEKKLRLKEAALQKIEDKTEKALKPSDKPYFVKYGLRHVTTLVEKKKAKLVVIAGDVDPLEMILFLPTLCRKMDVPYCIVRSKSMLGSFVHQKKVTCLAFTDVRKGKDEAVFEQLVKSVRANFNEVEFKKWGGGEMGKKSRAKVLKEKKFGETTK</sequence>
<name>A0ABV2ALM2_9EUKA</name>
<proteinExistence type="inferred from homology"/>
<evidence type="ECO:0000313" key="7">
    <source>
        <dbReference type="Proteomes" id="UP001439008"/>
    </source>
</evidence>
<evidence type="ECO:0000256" key="2">
    <source>
        <dbReference type="ARBA" id="ARBA00022980"/>
    </source>
</evidence>
<reference evidence="6 7" key="1">
    <citation type="journal article" date="2024" name="BMC Biol.">
        <title>Comparative genomics of Ascetosporea gives new insight into the evolutionary basis for animal parasitism in Rhizaria.</title>
        <authorList>
            <person name="Hiltunen Thoren M."/>
            <person name="Onut-Brannstrom I."/>
            <person name="Alfjorden A."/>
            <person name="Peckova H."/>
            <person name="Swords F."/>
            <person name="Hooper C."/>
            <person name="Holzer A.S."/>
            <person name="Bass D."/>
            <person name="Burki F."/>
        </authorList>
    </citation>
    <scope>NUCLEOTIDE SEQUENCE [LARGE SCALE GENOMIC DNA]</scope>
    <source>
        <strain evidence="6">20-A016</strain>
    </source>
</reference>
<evidence type="ECO:0000256" key="1">
    <source>
        <dbReference type="ARBA" id="ARBA00007337"/>
    </source>
</evidence>
<keyword evidence="3 4" id="KW-0687">Ribonucleoprotein</keyword>
<dbReference type="PRINTS" id="PR00882">
    <property type="entry name" value="RIBOSOMALL7A"/>
</dbReference>
<dbReference type="InterPro" id="IPR029064">
    <property type="entry name" value="Ribosomal_eL30-like_sf"/>
</dbReference>
<dbReference type="Proteomes" id="UP001439008">
    <property type="component" value="Unassembled WGS sequence"/>
</dbReference>
<dbReference type="InterPro" id="IPR050257">
    <property type="entry name" value="eL8/uL1-like"/>
</dbReference>
<comment type="function">
    <text evidence="4">Component of the ribosome.</text>
</comment>
<dbReference type="PROSITE" id="PS01082">
    <property type="entry name" value="RIBOSOMAL_L7AE"/>
    <property type="match status" value="1"/>
</dbReference>
<gene>
    <name evidence="6" type="primary">RPL7A</name>
    <name evidence="6" type="ORF">MHBO_002225</name>
</gene>
<dbReference type="GO" id="GO:0005840">
    <property type="term" value="C:ribosome"/>
    <property type="evidence" value="ECO:0007669"/>
    <property type="project" value="UniProtKB-KW"/>
</dbReference>
<protein>
    <recommendedName>
        <fullName evidence="4">60S ribosomal protein L7a</fullName>
    </recommendedName>
</protein>
<evidence type="ECO:0000256" key="4">
    <source>
        <dbReference type="RuleBase" id="RU367042"/>
    </source>
</evidence>
<evidence type="ECO:0000259" key="5">
    <source>
        <dbReference type="Pfam" id="PF01248"/>
    </source>
</evidence>
<comment type="similarity">
    <text evidence="1 4">Belongs to the eukaryotic ribosomal protein eL8 family.</text>
</comment>
<dbReference type="PRINTS" id="PR00881">
    <property type="entry name" value="L7ARS6FAMILY"/>
</dbReference>
<dbReference type="Gene3D" id="3.30.1330.30">
    <property type="match status" value="1"/>
</dbReference>
<dbReference type="Pfam" id="PF01248">
    <property type="entry name" value="Ribosomal_L7Ae"/>
    <property type="match status" value="1"/>
</dbReference>
<evidence type="ECO:0000313" key="6">
    <source>
        <dbReference type="EMBL" id="MES1920566.1"/>
    </source>
</evidence>
<dbReference type="SUPFAM" id="SSF55315">
    <property type="entry name" value="L30e-like"/>
    <property type="match status" value="1"/>
</dbReference>
<dbReference type="InterPro" id="IPR018492">
    <property type="entry name" value="Ribosomal_eL8/Nhp2"/>
</dbReference>
<dbReference type="InterPro" id="IPR004038">
    <property type="entry name" value="Ribosomal_eL8/eL30/eS12/Gad45"/>
</dbReference>
<dbReference type="EMBL" id="JBDODL010000740">
    <property type="protein sequence ID" value="MES1920566.1"/>
    <property type="molecule type" value="Genomic_DNA"/>
</dbReference>
<keyword evidence="7" id="KW-1185">Reference proteome</keyword>
<organism evidence="6 7">
    <name type="scientific">Bonamia ostreae</name>
    <dbReference type="NCBI Taxonomy" id="126728"/>
    <lineage>
        <taxon>Eukaryota</taxon>
        <taxon>Sar</taxon>
        <taxon>Rhizaria</taxon>
        <taxon>Endomyxa</taxon>
        <taxon>Ascetosporea</taxon>
        <taxon>Haplosporida</taxon>
        <taxon>Bonamia</taxon>
    </lineage>
</organism>
<keyword evidence="2 4" id="KW-0689">Ribosomal protein</keyword>
<comment type="caution">
    <text evidence="6">The sequence shown here is derived from an EMBL/GenBank/DDBJ whole genome shotgun (WGS) entry which is preliminary data.</text>
</comment>
<feature type="domain" description="Ribosomal protein eL8/eL30/eS12/Gadd45" evidence="5">
    <location>
        <begin position="115"/>
        <end position="202"/>
    </location>
</feature>